<dbReference type="Pfam" id="PF00501">
    <property type="entry name" value="AMP-binding"/>
    <property type="match status" value="1"/>
</dbReference>
<feature type="domain" description="AMP-binding enzyme C-terminal" evidence="4">
    <location>
        <begin position="523"/>
        <end position="598"/>
    </location>
</feature>
<protein>
    <submittedName>
        <fullName evidence="5">AMP-binding enzyme</fullName>
    </submittedName>
</protein>
<dbReference type="InterPro" id="IPR020845">
    <property type="entry name" value="AMP-binding_CS"/>
</dbReference>
<accession>A0ABP2HZ87</accession>
<feature type="non-terminal residue" evidence="5">
    <location>
        <position position="609"/>
    </location>
</feature>
<evidence type="ECO:0000256" key="1">
    <source>
        <dbReference type="ARBA" id="ARBA00006432"/>
    </source>
</evidence>
<evidence type="ECO:0000259" key="4">
    <source>
        <dbReference type="Pfam" id="PF13193"/>
    </source>
</evidence>
<dbReference type="InterPro" id="IPR042099">
    <property type="entry name" value="ANL_N_sf"/>
</dbReference>
<proteinExistence type="inferred from homology"/>
<evidence type="ECO:0000313" key="5">
    <source>
        <dbReference type="EMBL" id="EFB91834.1"/>
    </source>
</evidence>
<evidence type="ECO:0000259" key="3">
    <source>
        <dbReference type="Pfam" id="PF00501"/>
    </source>
</evidence>
<keyword evidence="2" id="KW-0436">Ligase</keyword>
<gene>
    <name evidence="5" type="ORF">HMPREF7215_1432</name>
</gene>
<evidence type="ECO:0000313" key="6">
    <source>
        <dbReference type="Proteomes" id="UP000006462"/>
    </source>
</evidence>
<keyword evidence="6" id="KW-1185">Reference proteome</keyword>
<organism evidence="5 6">
    <name type="scientific">Pyramidobacter piscolens W5455</name>
    <dbReference type="NCBI Taxonomy" id="352165"/>
    <lineage>
        <taxon>Bacteria</taxon>
        <taxon>Thermotogati</taxon>
        <taxon>Synergistota</taxon>
        <taxon>Synergistia</taxon>
        <taxon>Synergistales</taxon>
        <taxon>Dethiosulfovibrionaceae</taxon>
        <taxon>Pyramidobacter</taxon>
    </lineage>
</organism>
<dbReference type="InterPro" id="IPR000873">
    <property type="entry name" value="AMP-dep_synth/lig_dom"/>
</dbReference>
<comment type="caution">
    <text evidence="5">The sequence shown here is derived from an EMBL/GenBank/DDBJ whole genome shotgun (WGS) entry which is preliminary data.</text>
</comment>
<dbReference type="PROSITE" id="PS00455">
    <property type="entry name" value="AMP_BINDING"/>
    <property type="match status" value="1"/>
</dbReference>
<dbReference type="PANTHER" id="PTHR43201">
    <property type="entry name" value="ACYL-COA SYNTHETASE"/>
    <property type="match status" value="1"/>
</dbReference>
<dbReference type="Pfam" id="PF13193">
    <property type="entry name" value="AMP-binding_C"/>
    <property type="match status" value="1"/>
</dbReference>
<dbReference type="Gene3D" id="3.40.50.12780">
    <property type="entry name" value="N-terminal domain of ligase-like"/>
    <property type="match status" value="1"/>
</dbReference>
<dbReference type="SUPFAM" id="SSF56801">
    <property type="entry name" value="Acetyl-CoA synthetase-like"/>
    <property type="match status" value="1"/>
</dbReference>
<name>A0ABP2HZ87_9BACT</name>
<comment type="similarity">
    <text evidence="1">Belongs to the ATP-dependent AMP-binding enzyme family.</text>
</comment>
<dbReference type="Gene3D" id="3.30.300.30">
    <property type="match status" value="1"/>
</dbReference>
<reference evidence="5 6" key="1">
    <citation type="submission" date="2009-12" db="EMBL/GenBank/DDBJ databases">
        <authorList>
            <person name="Shrivastava S."/>
            <person name="Madupu R."/>
            <person name="Durkin A.S."/>
            <person name="Torralba M."/>
            <person name="Methe B."/>
            <person name="Sutton G.G."/>
            <person name="Strausberg R.L."/>
            <person name="Nelson K.E."/>
        </authorList>
    </citation>
    <scope>NUCLEOTIDE SEQUENCE [LARGE SCALE GENOMIC DNA]</scope>
    <source>
        <strain evidence="5 6">W5455</strain>
    </source>
</reference>
<dbReference type="InterPro" id="IPR025110">
    <property type="entry name" value="AMP-bd_C"/>
</dbReference>
<evidence type="ECO:0000256" key="2">
    <source>
        <dbReference type="ARBA" id="ARBA00022598"/>
    </source>
</evidence>
<sequence>MLPLPSASYAEYFRPLTIIPRKGEKISKKSLHFILHMIHYCLAFETRPGHFFRGKICLFFLFWHAKGQSLWPKSGFTTSAACGRNAVFHAAEFFPQVFLCLSRRIHESSKDFFGRGISMAEKLRLEDVIAAHWSAPRQMAWYEGEWWTAERVFRLAEENVTRLQAAGFGAGDRIATMLPNSPSFLALCMAAWKMRGSVTPLNALAGPQALGALIKHSMPAVIVAAPALKEHAEGLRGLPVPFVFLEATGPLPEFKAAPSLKSSEDCCSIFYTSGTTGTPKGVPLTHMNILTCLDQALKQVLPDIGEQTMLNVLPNFHTLGCVVSGFMPLFVGIPQVIRSNFLPVEGTMRAIDEGGATLLVTVPTLLHFLCGAAAKTGWKPRRVKYVVSGGDRLVPSLRGRIAQLLGGRPIEGYGLTECSPILAAQATGGSPEGSVGPLLEDIEYQLRDVDGSPAAGDEGVLWVKGPNVASGYFNAPQITAEKFQNGWFNTGDMVRVDEKRNVFIQERVSDLIIVGGFNVYPQEVEAVLNSNPKVMESAAVGVSRSVTGQIVRAFVILKEGVTTTSSELADWCRERLPHYKVPRSIKLVTDLPRNALGKVLRRKLREDDQ</sequence>
<dbReference type="EMBL" id="ADFP01000015">
    <property type="protein sequence ID" value="EFB91834.1"/>
    <property type="molecule type" value="Genomic_DNA"/>
</dbReference>
<dbReference type="InterPro" id="IPR045851">
    <property type="entry name" value="AMP-bd_C_sf"/>
</dbReference>
<dbReference type="Proteomes" id="UP000006462">
    <property type="component" value="Unassembled WGS sequence"/>
</dbReference>
<dbReference type="PANTHER" id="PTHR43201:SF5">
    <property type="entry name" value="MEDIUM-CHAIN ACYL-COA LIGASE ACSF2, MITOCHONDRIAL"/>
    <property type="match status" value="1"/>
</dbReference>
<feature type="domain" description="AMP-dependent synthetase/ligase" evidence="3">
    <location>
        <begin position="140"/>
        <end position="473"/>
    </location>
</feature>